<proteinExistence type="predicted"/>
<protein>
    <recommendedName>
        <fullName evidence="4">Outer membrane protein beta-barrel domain-containing protein</fullName>
    </recommendedName>
</protein>
<evidence type="ECO:0000313" key="2">
    <source>
        <dbReference type="EMBL" id="OEJ13132.1"/>
    </source>
</evidence>
<feature type="chain" id="PRO_5009182176" description="Outer membrane protein beta-barrel domain-containing protein" evidence="1">
    <location>
        <begin position="19"/>
        <end position="235"/>
    </location>
</feature>
<feature type="signal peptide" evidence="1">
    <location>
        <begin position="1"/>
        <end position="18"/>
    </location>
</feature>
<comment type="caution">
    <text evidence="2">The sequence shown here is derived from an EMBL/GenBank/DDBJ whole genome shotgun (WGS) entry which is preliminary data.</text>
</comment>
<dbReference type="EMBL" id="MDCO01000014">
    <property type="protein sequence ID" value="OEJ13132.1"/>
    <property type="molecule type" value="Genomic_DNA"/>
</dbReference>
<dbReference type="RefSeq" id="WP_069727508.1">
    <property type="nucleotide sequence ID" value="NZ_MDCO01000014.1"/>
</dbReference>
<dbReference type="Proteomes" id="UP000095247">
    <property type="component" value="Unassembled WGS sequence"/>
</dbReference>
<accession>A0A1E5NAF2</accession>
<reference evidence="2 3" key="1">
    <citation type="submission" date="2016-08" db="EMBL/GenBank/DDBJ databases">
        <title>Characterization and recognition of Brachyspira hampsonii sp. nov., a novel intestinal spirochete that is pathogenic to pigs.</title>
        <authorList>
            <person name="Mirajkar N."/>
            <person name="La T."/>
            <person name="Phillips N."/>
            <person name="Hampson D."/>
            <person name="Gebhart C."/>
        </authorList>
    </citation>
    <scope>NUCLEOTIDE SEQUENCE [LARGE SCALE GENOMIC DNA]</scope>
    <source>
        <strain evidence="2 3">P280/1</strain>
    </source>
</reference>
<gene>
    <name evidence="2" type="ORF">BFL38_00705</name>
</gene>
<evidence type="ECO:0000256" key="1">
    <source>
        <dbReference type="SAM" id="SignalP"/>
    </source>
</evidence>
<evidence type="ECO:0000313" key="3">
    <source>
        <dbReference type="Proteomes" id="UP000095247"/>
    </source>
</evidence>
<sequence>MKKIIILISLFTTMSALAYSHTLGVGLYIPLGGSIPSLYQTDNLNPTASISPQTAFEVGVIFNPRVTFNVNKLNNVSIGIDVGWYRDTFKFQTDSKNFTHEFDNVMVGLNLRWNPMLFVLGIGGGVKIPFTGKYWEGNNNIALNAGNFSSRFNNTVIPYVRLYTGIDLFLLSLSLYVNFDIPYYQIKNNLASLGEGYSYPGKLGSVDIGVQIGIHLDIYKFGEEEEEEEEERYLY</sequence>
<evidence type="ECO:0008006" key="4">
    <source>
        <dbReference type="Google" id="ProtNLM"/>
    </source>
</evidence>
<keyword evidence="1" id="KW-0732">Signal</keyword>
<dbReference type="AlphaFoldDB" id="A0A1E5NAF2"/>
<name>A0A1E5NAF2_9SPIR</name>
<organism evidence="2 3">
    <name type="scientific">Brachyspira hampsonii</name>
    <dbReference type="NCBI Taxonomy" id="1287055"/>
    <lineage>
        <taxon>Bacteria</taxon>
        <taxon>Pseudomonadati</taxon>
        <taxon>Spirochaetota</taxon>
        <taxon>Spirochaetia</taxon>
        <taxon>Brachyspirales</taxon>
        <taxon>Brachyspiraceae</taxon>
        <taxon>Brachyspira</taxon>
    </lineage>
</organism>